<dbReference type="OMA" id="QMWEANA"/>
<gene>
    <name evidence="1" type="ORF">CCACVL1_01177</name>
</gene>
<name>A0A1R3KLS1_COCAP</name>
<feature type="non-terminal residue" evidence="1">
    <location>
        <position position="28"/>
    </location>
</feature>
<dbReference type="Gramene" id="OMP08021">
    <property type="protein sequence ID" value="OMP08021"/>
    <property type="gene ID" value="CCACVL1_01177"/>
</dbReference>
<dbReference type="EMBL" id="AWWV01004055">
    <property type="protein sequence ID" value="OMP08021.1"/>
    <property type="molecule type" value="Genomic_DNA"/>
</dbReference>
<dbReference type="AlphaFoldDB" id="A0A1R3KLS1"/>
<sequence>TQYMLDQLSDLQNKEQMLMEANRALSIK</sequence>
<reference evidence="1 2" key="1">
    <citation type="submission" date="2013-09" db="EMBL/GenBank/DDBJ databases">
        <title>Corchorus capsularis genome sequencing.</title>
        <authorList>
            <person name="Alam M."/>
            <person name="Haque M.S."/>
            <person name="Islam M.S."/>
            <person name="Emdad E.M."/>
            <person name="Islam M.M."/>
            <person name="Ahmed B."/>
            <person name="Halim A."/>
            <person name="Hossen Q.M.M."/>
            <person name="Hossain M.Z."/>
            <person name="Ahmed R."/>
            <person name="Khan M.M."/>
            <person name="Islam R."/>
            <person name="Rashid M.M."/>
            <person name="Khan S.A."/>
            <person name="Rahman M.S."/>
            <person name="Alam M."/>
        </authorList>
    </citation>
    <scope>NUCLEOTIDE SEQUENCE [LARGE SCALE GENOMIC DNA]</scope>
    <source>
        <strain evidence="2">cv. CVL-1</strain>
        <tissue evidence="1">Whole seedling</tissue>
    </source>
</reference>
<keyword evidence="2" id="KW-1185">Reference proteome</keyword>
<comment type="caution">
    <text evidence="1">The sequence shown here is derived from an EMBL/GenBank/DDBJ whole genome shotgun (WGS) entry which is preliminary data.</text>
</comment>
<evidence type="ECO:0000313" key="2">
    <source>
        <dbReference type="Proteomes" id="UP000188268"/>
    </source>
</evidence>
<accession>A0A1R3KLS1</accession>
<organism evidence="1 2">
    <name type="scientific">Corchorus capsularis</name>
    <name type="common">Jute</name>
    <dbReference type="NCBI Taxonomy" id="210143"/>
    <lineage>
        <taxon>Eukaryota</taxon>
        <taxon>Viridiplantae</taxon>
        <taxon>Streptophyta</taxon>
        <taxon>Embryophyta</taxon>
        <taxon>Tracheophyta</taxon>
        <taxon>Spermatophyta</taxon>
        <taxon>Magnoliopsida</taxon>
        <taxon>eudicotyledons</taxon>
        <taxon>Gunneridae</taxon>
        <taxon>Pentapetalae</taxon>
        <taxon>rosids</taxon>
        <taxon>malvids</taxon>
        <taxon>Malvales</taxon>
        <taxon>Malvaceae</taxon>
        <taxon>Grewioideae</taxon>
        <taxon>Apeibeae</taxon>
        <taxon>Corchorus</taxon>
    </lineage>
</organism>
<dbReference type="Proteomes" id="UP000188268">
    <property type="component" value="Unassembled WGS sequence"/>
</dbReference>
<feature type="non-terminal residue" evidence="1">
    <location>
        <position position="1"/>
    </location>
</feature>
<evidence type="ECO:0000313" key="1">
    <source>
        <dbReference type="EMBL" id="OMP08021.1"/>
    </source>
</evidence>
<protein>
    <submittedName>
        <fullName evidence="1">Uncharacterized protein</fullName>
    </submittedName>
</protein>
<proteinExistence type="predicted"/>